<dbReference type="InterPro" id="IPR016032">
    <property type="entry name" value="Sig_transdc_resp-reg_C-effctor"/>
</dbReference>
<dbReference type="RefSeq" id="WP_344890891.1">
    <property type="nucleotide sequence ID" value="NZ_BAAAZP010000170.1"/>
</dbReference>
<dbReference type="Pfam" id="PF00196">
    <property type="entry name" value="GerE"/>
    <property type="match status" value="1"/>
</dbReference>
<dbReference type="PRINTS" id="PR00038">
    <property type="entry name" value="HTHLUXR"/>
</dbReference>
<evidence type="ECO:0000313" key="6">
    <source>
        <dbReference type="Proteomes" id="UP001500902"/>
    </source>
</evidence>
<name>A0ABP7DA09_9ACTN</name>
<protein>
    <recommendedName>
        <fullName evidence="4">HTH luxR-type domain-containing protein</fullName>
    </recommendedName>
</protein>
<evidence type="ECO:0000259" key="4">
    <source>
        <dbReference type="PROSITE" id="PS50043"/>
    </source>
</evidence>
<keyword evidence="6" id="KW-1185">Reference proteome</keyword>
<keyword evidence="2" id="KW-0238">DNA-binding</keyword>
<dbReference type="SUPFAM" id="SSF46894">
    <property type="entry name" value="C-terminal effector domain of the bipartite response regulators"/>
    <property type="match status" value="1"/>
</dbReference>
<sequence length="147" mass="15365">MKQKVNDDTVLVLGGDQRTREAIAEIIAFENEFSTTVQALRQAAPAHSTVIIVGVGALADEVPDQPDDDPLPSALSPREREVLSLVAEALSNAQVANRMGITEGTVKRHLRNIFGKLGAVSRMDAVIKGGVVTNRPASPGATGTAGA</sequence>
<evidence type="ECO:0000256" key="3">
    <source>
        <dbReference type="ARBA" id="ARBA00023163"/>
    </source>
</evidence>
<dbReference type="CDD" id="cd06170">
    <property type="entry name" value="LuxR_C_like"/>
    <property type="match status" value="1"/>
</dbReference>
<dbReference type="PANTHER" id="PTHR44688">
    <property type="entry name" value="DNA-BINDING TRANSCRIPTIONAL ACTIVATOR DEVR_DOSR"/>
    <property type="match status" value="1"/>
</dbReference>
<keyword evidence="1" id="KW-0805">Transcription regulation</keyword>
<reference evidence="6" key="1">
    <citation type="journal article" date="2019" name="Int. J. Syst. Evol. Microbiol.">
        <title>The Global Catalogue of Microorganisms (GCM) 10K type strain sequencing project: providing services to taxonomists for standard genome sequencing and annotation.</title>
        <authorList>
            <consortium name="The Broad Institute Genomics Platform"/>
            <consortium name="The Broad Institute Genome Sequencing Center for Infectious Disease"/>
            <person name="Wu L."/>
            <person name="Ma J."/>
        </authorList>
    </citation>
    <scope>NUCLEOTIDE SEQUENCE [LARGE SCALE GENOMIC DNA]</scope>
    <source>
        <strain evidence="6">JCM 16904</strain>
    </source>
</reference>
<dbReference type="SMART" id="SM00421">
    <property type="entry name" value="HTH_LUXR"/>
    <property type="match status" value="1"/>
</dbReference>
<dbReference type="Proteomes" id="UP001500902">
    <property type="component" value="Unassembled WGS sequence"/>
</dbReference>
<accession>A0ABP7DA09</accession>
<keyword evidence="3" id="KW-0804">Transcription</keyword>
<dbReference type="InterPro" id="IPR000792">
    <property type="entry name" value="Tscrpt_reg_LuxR_C"/>
</dbReference>
<dbReference type="EMBL" id="BAAAZP010000170">
    <property type="protein sequence ID" value="GAA3702907.1"/>
    <property type="molecule type" value="Genomic_DNA"/>
</dbReference>
<comment type="caution">
    <text evidence="5">The sequence shown here is derived from an EMBL/GenBank/DDBJ whole genome shotgun (WGS) entry which is preliminary data.</text>
</comment>
<feature type="domain" description="HTH luxR-type" evidence="4">
    <location>
        <begin position="68"/>
        <end position="133"/>
    </location>
</feature>
<gene>
    <name evidence="5" type="ORF">GCM10022224_080890</name>
</gene>
<evidence type="ECO:0000313" key="5">
    <source>
        <dbReference type="EMBL" id="GAA3702907.1"/>
    </source>
</evidence>
<dbReference type="PROSITE" id="PS50043">
    <property type="entry name" value="HTH_LUXR_2"/>
    <property type="match status" value="1"/>
</dbReference>
<proteinExistence type="predicted"/>
<dbReference type="PANTHER" id="PTHR44688:SF16">
    <property type="entry name" value="DNA-BINDING TRANSCRIPTIONAL ACTIVATOR DEVR_DOSR"/>
    <property type="match status" value="1"/>
</dbReference>
<evidence type="ECO:0000256" key="1">
    <source>
        <dbReference type="ARBA" id="ARBA00023015"/>
    </source>
</evidence>
<dbReference type="InterPro" id="IPR036388">
    <property type="entry name" value="WH-like_DNA-bd_sf"/>
</dbReference>
<dbReference type="Gene3D" id="1.10.10.10">
    <property type="entry name" value="Winged helix-like DNA-binding domain superfamily/Winged helix DNA-binding domain"/>
    <property type="match status" value="1"/>
</dbReference>
<evidence type="ECO:0000256" key="2">
    <source>
        <dbReference type="ARBA" id="ARBA00023125"/>
    </source>
</evidence>
<organism evidence="5 6">
    <name type="scientific">Nonomuraea antimicrobica</name>
    <dbReference type="NCBI Taxonomy" id="561173"/>
    <lineage>
        <taxon>Bacteria</taxon>
        <taxon>Bacillati</taxon>
        <taxon>Actinomycetota</taxon>
        <taxon>Actinomycetes</taxon>
        <taxon>Streptosporangiales</taxon>
        <taxon>Streptosporangiaceae</taxon>
        <taxon>Nonomuraea</taxon>
    </lineage>
</organism>